<keyword evidence="6" id="KW-0378">Hydrolase</keyword>
<dbReference type="CDD" id="cd10340">
    <property type="entry name" value="SH2_N-SH2_SHP_like"/>
    <property type="match status" value="1"/>
</dbReference>
<dbReference type="InterPro" id="IPR029021">
    <property type="entry name" value="Prot-tyrosine_phosphatase-like"/>
</dbReference>
<sequence length="985" mass="109043">SVARTLILEMVRWFHRDLSGLDAESLLKTRGVHGSFLARPSKKNVGDFSLSVRVDNTVTHIRIQNTGDYYDLYGGEKFATLSELVEYYTGNHGVLQDKDGTIIDLKYPLNCSDPTTESYSHGTLPSSYEVTTWSISRVLLGSLCPLRPFVKHAQCSEVTPVLPDLCNEVTPMLPDLCREVTPVLSDLCREVTPVLPDLCCEVTPRPVPTKTIWGCRERGGLCFRTKTIWGCRERGGLCFRTKTIWGCRERGGLCFRTKTIWGCRERGGLCFRTKTIWGCRERGGLCFRTKTIWGCRERGGLCFRTKTIWGCRERGGLCFRTKTIWGCRERGGLCFRTKTIWGCRERGGLCFRTKTIWGCRERGEHIGTDAGTDAGTDTGIGAGTGAGSSTGNGPNIDADTGADTGTDTGTDTGAGTGTDTGTGTGADTGIDTGTGTGADTGTGTGTDTGTDTGTCTGTDTGTDTGTGTGADTGTDTGADTGTDTGADMFKLCYQNWWYHGHLPGPNAERLLRERDDPGTFLVRESLSHPGSYVLSALTDEMCHSGRRVSHIKIMCNNDRYTVGGKDVFDSLVDLVDHFKRTGIEEISGTMVYLRQPYFSTRLNAADIDSRVKILDQKAVAKNGEGGDKSKAGFWEEFDAVVIGQSRCPSVQALQKLDTKIKKSRDEGMRPENKSKNRYKNILPFDETRVILQDRDPHVVGSDYINANYVKNKMCEIGPQKVYIACQGCLATTVNDFWQMVWQEESHVIVMTTREVEKGRNKCVPYWPDPGASKEFGSYVVMSRRERDASDYKVRVLELAPLDKSGAVREIWQYQYLSWPDHGVPVEPGGVLSFLTEVNFRQQAFHDTGPMIIHCSAGIGRTGTIVVIDMLIETISSKGVDCDIDIQKCIQMVREQRSGMVQTEAQYRFIYLAVKQHIESEEAKSKARMETDTEYGNLSIQHRHQMASRKSSKNKDEVYENLGAKGKKDVKKQKSQEKKSGSVRKR</sequence>
<comment type="catalytic activity">
    <reaction evidence="9">
        <text>O-phospho-L-tyrosyl-[protein] + H2O = L-tyrosyl-[protein] + phosphate</text>
        <dbReference type="Rhea" id="RHEA:10684"/>
        <dbReference type="Rhea" id="RHEA-COMP:10136"/>
        <dbReference type="Rhea" id="RHEA-COMP:20101"/>
        <dbReference type="ChEBI" id="CHEBI:15377"/>
        <dbReference type="ChEBI" id="CHEBI:43474"/>
        <dbReference type="ChEBI" id="CHEBI:46858"/>
        <dbReference type="ChEBI" id="CHEBI:61978"/>
        <dbReference type="EC" id="3.1.3.48"/>
    </reaction>
</comment>
<feature type="domain" description="Tyrosine specific protein phosphatases" evidence="14">
    <location>
        <begin position="831"/>
        <end position="907"/>
    </location>
</feature>
<dbReference type="InterPro" id="IPR016130">
    <property type="entry name" value="Tyr_Pase_AS"/>
</dbReference>
<dbReference type="EMBL" id="JAROKS010000016">
    <property type="protein sequence ID" value="KAK1795495.1"/>
    <property type="molecule type" value="Genomic_DNA"/>
</dbReference>
<dbReference type="GO" id="GO:0005737">
    <property type="term" value="C:cytoplasm"/>
    <property type="evidence" value="ECO:0007669"/>
    <property type="project" value="UniProtKB-SubCell"/>
</dbReference>
<feature type="non-terminal residue" evidence="15">
    <location>
        <position position="1"/>
    </location>
</feature>
<feature type="region of interest" description="Disordered" evidence="11">
    <location>
        <begin position="934"/>
        <end position="985"/>
    </location>
</feature>
<evidence type="ECO:0000259" key="12">
    <source>
        <dbReference type="PROSITE" id="PS50001"/>
    </source>
</evidence>
<dbReference type="GO" id="GO:0000278">
    <property type="term" value="P:mitotic cell cycle"/>
    <property type="evidence" value="ECO:0007669"/>
    <property type="project" value="TreeGrafter"/>
</dbReference>
<dbReference type="FunFam" id="3.30.505.10:FF:000012">
    <property type="entry name" value="Tyrosine-protein phosphatase non-receptor type"/>
    <property type="match status" value="1"/>
</dbReference>
<evidence type="ECO:0000256" key="1">
    <source>
        <dbReference type="ARBA" id="ARBA00004496"/>
    </source>
</evidence>
<keyword evidence="7" id="KW-0904">Protein phosphatase</keyword>
<dbReference type="PANTHER" id="PTHR46257:SF4">
    <property type="entry name" value="TYROSINE-PROTEIN PHOSPHATASE NON-RECEPTOR TYPE 6"/>
    <property type="match status" value="1"/>
</dbReference>
<dbReference type="SMART" id="SM00252">
    <property type="entry name" value="SH2"/>
    <property type="match status" value="2"/>
</dbReference>
<dbReference type="PRINTS" id="PR00401">
    <property type="entry name" value="SH2DOMAIN"/>
</dbReference>
<dbReference type="Gene3D" id="3.30.505.10">
    <property type="entry name" value="SH2 domain"/>
    <property type="match status" value="2"/>
</dbReference>
<dbReference type="SMART" id="SM00404">
    <property type="entry name" value="PTPc_motif"/>
    <property type="match status" value="1"/>
</dbReference>
<dbReference type="AlphaFoldDB" id="A0AAD9DU73"/>
<feature type="domain" description="Tyrosine-protein phosphatase" evidence="13">
    <location>
        <begin position="633"/>
        <end position="916"/>
    </location>
</feature>
<evidence type="ECO:0000259" key="13">
    <source>
        <dbReference type="PROSITE" id="PS50055"/>
    </source>
</evidence>
<evidence type="ECO:0000256" key="2">
    <source>
        <dbReference type="ARBA" id="ARBA00013064"/>
    </source>
</evidence>
<feature type="compositionally biased region" description="Gly residues" evidence="11">
    <location>
        <begin position="378"/>
        <end position="390"/>
    </location>
</feature>
<dbReference type="InterPro" id="IPR052123">
    <property type="entry name" value="Non-rcpt_Tyr_Phosphatase"/>
</dbReference>
<dbReference type="GO" id="GO:0035556">
    <property type="term" value="P:intracellular signal transduction"/>
    <property type="evidence" value="ECO:0007669"/>
    <property type="project" value="TreeGrafter"/>
</dbReference>
<comment type="caution">
    <text evidence="15">The sequence shown here is derived from an EMBL/GenBank/DDBJ whole genome shotgun (WGS) entry which is preliminary data.</text>
</comment>
<dbReference type="Pfam" id="PF00102">
    <property type="entry name" value="Y_phosphatase"/>
    <property type="match status" value="1"/>
</dbReference>
<feature type="domain" description="SH2" evidence="12">
    <location>
        <begin position="13"/>
        <end position="109"/>
    </location>
</feature>
<dbReference type="InterPro" id="IPR000980">
    <property type="entry name" value="SH2"/>
</dbReference>
<dbReference type="GO" id="GO:0030154">
    <property type="term" value="P:cell differentiation"/>
    <property type="evidence" value="ECO:0007669"/>
    <property type="project" value="TreeGrafter"/>
</dbReference>
<dbReference type="PRINTS" id="PR00700">
    <property type="entry name" value="PRTYPHPHTASE"/>
</dbReference>
<feature type="region of interest" description="Disordered" evidence="11">
    <location>
        <begin position="368"/>
        <end position="479"/>
    </location>
</feature>
<evidence type="ECO:0000256" key="7">
    <source>
        <dbReference type="ARBA" id="ARBA00022912"/>
    </source>
</evidence>
<gene>
    <name evidence="15" type="ORF">P4O66_010669</name>
</gene>
<keyword evidence="4" id="KW-0597">Phosphoprotein</keyword>
<feature type="compositionally biased region" description="Low complexity" evidence="11">
    <location>
        <begin position="447"/>
        <end position="463"/>
    </location>
</feature>
<dbReference type="InterPro" id="IPR036860">
    <property type="entry name" value="SH2_dom_sf"/>
</dbReference>
<evidence type="ECO:0000256" key="6">
    <source>
        <dbReference type="ARBA" id="ARBA00022801"/>
    </source>
</evidence>
<dbReference type="SMART" id="SM00194">
    <property type="entry name" value="PTPc"/>
    <property type="match status" value="1"/>
</dbReference>
<evidence type="ECO:0000256" key="4">
    <source>
        <dbReference type="ARBA" id="ARBA00022553"/>
    </source>
</evidence>
<dbReference type="InterPro" id="IPR003595">
    <property type="entry name" value="Tyr_Pase_cat"/>
</dbReference>
<keyword evidence="16" id="KW-1185">Reference proteome</keyword>
<keyword evidence="5" id="KW-0677">Repeat</keyword>
<dbReference type="PANTHER" id="PTHR46257">
    <property type="entry name" value="TYROSINE-PROTEIN PHOSPHATASE CORKSCREW"/>
    <property type="match status" value="1"/>
</dbReference>
<reference evidence="15" key="1">
    <citation type="submission" date="2023-03" db="EMBL/GenBank/DDBJ databases">
        <title>Electrophorus voltai genome.</title>
        <authorList>
            <person name="Bian C."/>
        </authorList>
    </citation>
    <scope>NUCLEOTIDE SEQUENCE</scope>
    <source>
        <strain evidence="15">CB-2022</strain>
        <tissue evidence="15">Muscle</tissue>
    </source>
</reference>
<dbReference type="PROSITE" id="PS50001">
    <property type="entry name" value="SH2"/>
    <property type="match status" value="2"/>
</dbReference>
<evidence type="ECO:0000256" key="5">
    <source>
        <dbReference type="ARBA" id="ARBA00022737"/>
    </source>
</evidence>
<dbReference type="CDD" id="cd09931">
    <property type="entry name" value="SH2_C-SH2_SHP_like"/>
    <property type="match status" value="1"/>
</dbReference>
<dbReference type="GO" id="GO:0001784">
    <property type="term" value="F:phosphotyrosine residue binding"/>
    <property type="evidence" value="ECO:0007669"/>
    <property type="project" value="TreeGrafter"/>
</dbReference>
<dbReference type="PROSITE" id="PS50055">
    <property type="entry name" value="TYR_PHOSPHATASE_PTP"/>
    <property type="match status" value="1"/>
</dbReference>
<feature type="compositionally biased region" description="Low complexity" evidence="11">
    <location>
        <begin position="368"/>
        <end position="377"/>
    </location>
</feature>
<feature type="compositionally biased region" description="Gly residues" evidence="11">
    <location>
        <begin position="412"/>
        <end position="446"/>
    </location>
</feature>
<feature type="domain" description="SH2" evidence="12">
    <location>
        <begin position="497"/>
        <end position="597"/>
    </location>
</feature>
<feature type="compositionally biased region" description="Basic residues" evidence="11">
    <location>
        <begin position="940"/>
        <end position="951"/>
    </location>
</feature>
<dbReference type="PROSITE" id="PS00383">
    <property type="entry name" value="TYR_PHOSPHATASE_1"/>
    <property type="match status" value="1"/>
</dbReference>
<protein>
    <recommendedName>
        <fullName evidence="2">protein-tyrosine-phosphatase</fullName>
        <ecNumber evidence="2">3.1.3.48</ecNumber>
    </recommendedName>
</protein>
<organism evidence="15 16">
    <name type="scientific">Electrophorus voltai</name>
    <dbReference type="NCBI Taxonomy" id="2609070"/>
    <lineage>
        <taxon>Eukaryota</taxon>
        <taxon>Metazoa</taxon>
        <taxon>Chordata</taxon>
        <taxon>Craniata</taxon>
        <taxon>Vertebrata</taxon>
        <taxon>Euteleostomi</taxon>
        <taxon>Actinopterygii</taxon>
        <taxon>Neopterygii</taxon>
        <taxon>Teleostei</taxon>
        <taxon>Ostariophysi</taxon>
        <taxon>Gymnotiformes</taxon>
        <taxon>Gymnotoidei</taxon>
        <taxon>Gymnotidae</taxon>
        <taxon>Electrophorus</taxon>
    </lineage>
</organism>
<name>A0AAD9DU73_9TELE</name>
<accession>A0AAD9DU73</accession>
<feature type="compositionally biased region" description="Low complexity" evidence="11">
    <location>
        <begin position="391"/>
        <end position="411"/>
    </location>
</feature>
<keyword evidence="3" id="KW-0963">Cytoplasm</keyword>
<dbReference type="InterPro" id="IPR000387">
    <property type="entry name" value="Tyr_Pase_dom"/>
</dbReference>
<dbReference type="Proteomes" id="UP001239994">
    <property type="component" value="Unassembled WGS sequence"/>
</dbReference>
<comment type="subcellular location">
    <subcellularLocation>
        <location evidence="1">Cytoplasm</location>
    </subcellularLocation>
</comment>
<evidence type="ECO:0000313" key="16">
    <source>
        <dbReference type="Proteomes" id="UP001239994"/>
    </source>
</evidence>
<evidence type="ECO:0000256" key="8">
    <source>
        <dbReference type="ARBA" id="ARBA00022999"/>
    </source>
</evidence>
<evidence type="ECO:0000256" key="3">
    <source>
        <dbReference type="ARBA" id="ARBA00022490"/>
    </source>
</evidence>
<dbReference type="Pfam" id="PF00017">
    <property type="entry name" value="SH2"/>
    <property type="match status" value="2"/>
</dbReference>
<evidence type="ECO:0000256" key="10">
    <source>
        <dbReference type="PROSITE-ProRule" id="PRU00191"/>
    </source>
</evidence>
<dbReference type="SUPFAM" id="SSF55550">
    <property type="entry name" value="SH2 domain"/>
    <property type="match status" value="2"/>
</dbReference>
<evidence type="ECO:0000313" key="15">
    <source>
        <dbReference type="EMBL" id="KAK1795495.1"/>
    </source>
</evidence>
<dbReference type="PROSITE" id="PS50056">
    <property type="entry name" value="TYR_PHOSPHATASE_2"/>
    <property type="match status" value="1"/>
</dbReference>
<keyword evidence="8 10" id="KW-0727">SH2 domain</keyword>
<dbReference type="SUPFAM" id="SSF52799">
    <property type="entry name" value="(Phosphotyrosine protein) phosphatases II"/>
    <property type="match status" value="1"/>
</dbReference>
<dbReference type="Gene3D" id="3.90.190.10">
    <property type="entry name" value="Protein tyrosine phosphatase superfamily"/>
    <property type="match status" value="1"/>
</dbReference>
<evidence type="ECO:0000259" key="14">
    <source>
        <dbReference type="PROSITE" id="PS50056"/>
    </source>
</evidence>
<dbReference type="GO" id="GO:0004726">
    <property type="term" value="F:non-membrane spanning protein tyrosine phosphatase activity"/>
    <property type="evidence" value="ECO:0007669"/>
    <property type="project" value="TreeGrafter"/>
</dbReference>
<evidence type="ECO:0000256" key="9">
    <source>
        <dbReference type="ARBA" id="ARBA00051722"/>
    </source>
</evidence>
<evidence type="ECO:0000256" key="11">
    <source>
        <dbReference type="SAM" id="MobiDB-lite"/>
    </source>
</evidence>
<proteinExistence type="predicted"/>
<dbReference type="EC" id="3.1.3.48" evidence="2"/>
<dbReference type="FunFam" id="3.30.505.10:FF:000018">
    <property type="entry name" value="Tyrosine-protein phosphatase non-receptor type"/>
    <property type="match status" value="1"/>
</dbReference>
<dbReference type="InterPro" id="IPR000242">
    <property type="entry name" value="PTP_cat"/>
</dbReference>